<dbReference type="EnsemblPlants" id="Bo3g107950.1">
    <property type="protein sequence ID" value="Bo3g107950.1"/>
    <property type="gene ID" value="Bo3g107950"/>
</dbReference>
<protein>
    <recommendedName>
        <fullName evidence="1">Reverse transcriptase zinc-binding domain-containing protein</fullName>
    </recommendedName>
</protein>
<accession>A0A0D3BFV9</accession>
<name>A0A0D3BFV9_BRAOL</name>
<dbReference type="Pfam" id="PF13966">
    <property type="entry name" value="zf-RVT"/>
    <property type="match status" value="1"/>
</dbReference>
<evidence type="ECO:0000259" key="1">
    <source>
        <dbReference type="Pfam" id="PF13966"/>
    </source>
</evidence>
<sequence>MPVGDDLRSRGVMSDICCPRCKEEETTTHLLFSCPFAKDVWIA</sequence>
<keyword evidence="3" id="KW-1185">Reference proteome</keyword>
<dbReference type="Proteomes" id="UP000032141">
    <property type="component" value="Chromosome C3"/>
</dbReference>
<evidence type="ECO:0000313" key="2">
    <source>
        <dbReference type="EnsemblPlants" id="Bo3g107950.1"/>
    </source>
</evidence>
<dbReference type="InterPro" id="IPR026960">
    <property type="entry name" value="RVT-Znf"/>
</dbReference>
<reference evidence="2 3" key="1">
    <citation type="journal article" date="2014" name="Genome Biol.">
        <title>Transcriptome and methylome profiling reveals relics of genome dominance in the mesopolyploid Brassica oleracea.</title>
        <authorList>
            <person name="Parkin I.A."/>
            <person name="Koh C."/>
            <person name="Tang H."/>
            <person name="Robinson S.J."/>
            <person name="Kagale S."/>
            <person name="Clarke W.E."/>
            <person name="Town C.D."/>
            <person name="Nixon J."/>
            <person name="Krishnakumar V."/>
            <person name="Bidwell S.L."/>
            <person name="Denoeud F."/>
            <person name="Belcram H."/>
            <person name="Links M.G."/>
            <person name="Just J."/>
            <person name="Clarke C."/>
            <person name="Bender T."/>
            <person name="Huebert T."/>
            <person name="Mason A.S."/>
            <person name="Pires J.C."/>
            <person name="Barker G."/>
            <person name="Moore J."/>
            <person name="Walley P.G."/>
            <person name="Manoli S."/>
            <person name="Batley J."/>
            <person name="Edwards D."/>
            <person name="Nelson M.N."/>
            <person name="Wang X."/>
            <person name="Paterson A.H."/>
            <person name="King G."/>
            <person name="Bancroft I."/>
            <person name="Chalhoub B."/>
            <person name="Sharpe A.G."/>
        </authorList>
    </citation>
    <scope>NUCLEOTIDE SEQUENCE</scope>
    <source>
        <strain evidence="2 3">cv. TO1000</strain>
    </source>
</reference>
<evidence type="ECO:0000313" key="3">
    <source>
        <dbReference type="Proteomes" id="UP000032141"/>
    </source>
</evidence>
<proteinExistence type="predicted"/>
<dbReference type="AlphaFoldDB" id="A0A0D3BFV9"/>
<organism evidence="2 3">
    <name type="scientific">Brassica oleracea var. oleracea</name>
    <dbReference type="NCBI Taxonomy" id="109376"/>
    <lineage>
        <taxon>Eukaryota</taxon>
        <taxon>Viridiplantae</taxon>
        <taxon>Streptophyta</taxon>
        <taxon>Embryophyta</taxon>
        <taxon>Tracheophyta</taxon>
        <taxon>Spermatophyta</taxon>
        <taxon>Magnoliopsida</taxon>
        <taxon>eudicotyledons</taxon>
        <taxon>Gunneridae</taxon>
        <taxon>Pentapetalae</taxon>
        <taxon>rosids</taxon>
        <taxon>malvids</taxon>
        <taxon>Brassicales</taxon>
        <taxon>Brassicaceae</taxon>
        <taxon>Brassiceae</taxon>
        <taxon>Brassica</taxon>
    </lineage>
</organism>
<dbReference type="Gramene" id="Bo3g107950.1">
    <property type="protein sequence ID" value="Bo3g107950.1"/>
    <property type="gene ID" value="Bo3g107950"/>
</dbReference>
<reference evidence="2" key="2">
    <citation type="submission" date="2015-03" db="UniProtKB">
        <authorList>
            <consortium name="EnsemblPlants"/>
        </authorList>
    </citation>
    <scope>IDENTIFICATION</scope>
</reference>
<feature type="domain" description="Reverse transcriptase zinc-binding" evidence="1">
    <location>
        <begin position="2"/>
        <end position="41"/>
    </location>
</feature>
<dbReference type="HOGENOM" id="CLU_3242864_0_0_1"/>